<dbReference type="InterPro" id="IPR049551">
    <property type="entry name" value="PKS_DH_C"/>
</dbReference>
<evidence type="ECO:0000256" key="3">
    <source>
        <dbReference type="ARBA" id="ARBA00022679"/>
    </source>
</evidence>
<dbReference type="InterPro" id="IPR016035">
    <property type="entry name" value="Acyl_Trfase/lysoPLipase"/>
</dbReference>
<evidence type="ECO:0000256" key="2">
    <source>
        <dbReference type="ARBA" id="ARBA00022553"/>
    </source>
</evidence>
<feature type="region of interest" description="C-terminal hotdog fold" evidence="7">
    <location>
        <begin position="1045"/>
        <end position="1187"/>
    </location>
</feature>
<evidence type="ECO:0000259" key="9">
    <source>
        <dbReference type="PROSITE" id="PS50075"/>
    </source>
</evidence>
<dbReference type="SMART" id="SM00823">
    <property type="entry name" value="PKS_PP"/>
    <property type="match status" value="1"/>
</dbReference>
<dbReference type="SUPFAM" id="SSF52151">
    <property type="entry name" value="FabD/lysophospholipase-like"/>
    <property type="match status" value="1"/>
</dbReference>
<dbReference type="Gene3D" id="3.30.70.3290">
    <property type="match status" value="1"/>
</dbReference>
<dbReference type="RefSeq" id="WP_405286974.1">
    <property type="nucleotide sequence ID" value="NZ_JBBHLI010000005.1"/>
</dbReference>
<evidence type="ECO:0000256" key="4">
    <source>
        <dbReference type="ARBA" id="ARBA00022857"/>
    </source>
</evidence>
<dbReference type="SMART" id="SM00825">
    <property type="entry name" value="PKS_KS"/>
    <property type="match status" value="1"/>
</dbReference>
<dbReference type="InterPro" id="IPR036291">
    <property type="entry name" value="NAD(P)-bd_dom_sf"/>
</dbReference>
<sequence length="2526" mass="265376">MSDGTGQMTPLKRAYLALERLQAEVASLRARRHAPIAVVGIGCRLPGGVADRHSFETLLLEGRDAVSDRPAHPRRGWPDTAASGAFPHPPAGWLDLDPAAFDPAFFGVSPREAAGIDPQQRLLLEVAWEAIEDAGIDPRGLAGTRTGVFVGMAGDDYAQLQFRSSRLDALLDSHFASGVGQSMASGRLAYLLGLEGPAITVDTACSSSLVAVHLACGSLRSGESDVVLAGGVNLILSDAFSRAFRRSRMLADDGRCRAFAEGAAGFGRGEGCGVVVLKRLADAVEAGDPVLGVIRGSATNQDGASTGLTAPSGRAQVAVIRAALEAAGVGPDDIDAIEAHGTGTELGDPIELRALGEAFAERTAERPLLLGSVKTNMGHLEAAAGIAGLIKGVLALRAGTLPPHLHFERPTSHVDWGALPLEVAGTAAPLPEVDRPHRLGVSSFGFSGTNVHLVLEAPAPAAVASPRRSSALVLPLAAASSRSLHALAERWIETLPDLDDATLRDACHTAALGRAALDHRVTVVGTDAADLREGLQAFRSERRREGVKSGRARADGPPAVGWFFTGQGSQYPGMLEGLADESREVAEVLDRLDAHLRDDLEVPLRELLAADGRHAELLHRTDHTQPALFAVEAALAAFWRGRGVEPDLVLGHSIGEFAAAWVAGVFDLETGASIVAARGRRMQAVAETGRMIAVMAPESAVAERVRPGDPDVAIAAVNAPGQTVVSGRTAAVDEVERWAAERGYSTRSLRTSHAFHSPLMESAARAFAEDLSGVELHPASKVRFVSTVTGSAIEPEALARPDYWVEQIRAPVRFHAAAAEAARRVDLALEVGPHPALAALVGQSELGLAVLPTLRRDHAPWPTALTALGAAFAHGLSPRWPDQGRRGAAPLTPFERMPLWVDLGEDVPAPGPEHPLLGDRRESGDGATWEIVLDRQAPAFIDEHRVGGRALLPGAAFFEMMYAAASAGGEAVELRDLGLRAALDLTDGARRVRTRLGPASEAARVEVLSRPVTATGDDGWTLHAVATVGGPTESNGSGSDDAVRLEPEDPEAWRGRMRAAGYDFGPRLGGLCALEVGAEGTRARVKLPEVAREDGGAYRLHPLVLDAALQAVGPALGAGGLERRLLPVAVDRLRVEGAADFLEAEVRTRIVSRSRGGVVAEVVLDGAEGRIELGGVLFRPVASQAVERLLHRVEWVDDPAPGAAATADPAIAHQIDDAIVRALKASALDADVRGYDAFIDRLEARSAGYVGRALKRCGFAPPAGAVLDLEAVAGSLKVPPSQHRLLARCLDIMAERGALGRVDGGWAVPDLGWTPPAPPEPGRGETGPEARLLDRCGPHLDEVLQESGVDPLELLFPGGDTSLAGEMYHEAPLARVFNGTVAATVARAAAASPADRPFRVLEVGGGTGGTTRPVMEALAEFRDGRDVEVVFTDVSPLFVSRAVERFGDASGFEGRLFDLDEGPAGEGWDRPFDVIVAANCLHAARDLPGALSRLRGLLRSGGLLLAPEVFAPHAWFDLTVGLTEGWWHFDDDVRTDYPCVDAPTWIGTLRSAGFRPLRVEPLAGVVPGLWGTASGGQGLVVATAGVPDRSWVVLADRGGLAERVARRWSDAGRPVHLIDPDAGAAALEAALHGRGRIDLASFRALDWEGTRDAVDGVVELVELVRAAAARPAEAGAVGGVHLVTRGACVADPGDVALNPAAAAAWGVMRTAALELPELRWRSLDLDPGAGRSEIEAEAAAVAGWLADPGPEPQRAIRRGAGRVPRWLRGTSAPVEPRGDYRLAPPASGGIEGLAFHEGERREPGSGEVEIRVIASALNFKDVLNVAGLYPGDPGPLGSECAGVVTRVGPGVDLEPGARVVAASGHAYGRHVVADATLVARLPDRLGFADGAAIPIAYLTAWLGLVELADLQPGDRVLIHAAAGGVGSAARAIARRAGAEIIATAGTPEKRDLLRREGIEHVFDSRSDAFVDGVFDATDGRGVTVVLNSLADDLVDASFRCIAQGGRFIELGKRGVWTPERVAGLDRDIAYHLVDWGVTHRHEPVRIGASFARVVAAVGAGELPPLPVRRFPLHEVREAFRVMARGGHVGKLVLEHPVHDAGEPIRFRPDGVYLLTGGTGGLGLRTARWAASEGAGTLVLVGRSAPGPDTEAEIDALREGGVTVEVVLCDVGVSGDVERLAERLRELGPVRGVIHGAGALQDRTLASLGREDVEVAFRAKVRGTTLVERATRSARRDFFVAYSSIAGLLGARGQANHAAANAWLDTFVAGLRVDGATAASIAWGPWSESGAAARDDVLARARREGLEPMSDVEGVAGLAEVFEAPPTFVVATHLARPEVAAERGHERLLSAWRAPAPSAGVTTGAAAPARVVERPRPTAPAQGVLERIAAAPARVRRDHLGRHLGDRIRTVLGLPEGAEIEDRRPLGELGLDSLLAVELRNVLGRDFDRQLSSTLLFDHPTLDDLTDHLMALLDLDTPPVSAPPADPPAEAGVEAPVPPGGVGEVVGRLESMSDDEVARRLAERLGR</sequence>
<dbReference type="PROSITE" id="PS52004">
    <property type="entry name" value="KS3_2"/>
    <property type="match status" value="1"/>
</dbReference>
<dbReference type="SUPFAM" id="SSF53901">
    <property type="entry name" value="Thiolase-like"/>
    <property type="match status" value="1"/>
</dbReference>
<organism evidence="12 13">
    <name type="scientific">Gaopeijia maritima</name>
    <dbReference type="NCBI Taxonomy" id="3119007"/>
    <lineage>
        <taxon>Bacteria</taxon>
        <taxon>Pseudomonadati</taxon>
        <taxon>Gemmatimonadota</taxon>
        <taxon>Longimicrobiia</taxon>
        <taxon>Gaopeijiales</taxon>
        <taxon>Gaopeijiaceae</taxon>
        <taxon>Gaopeijia</taxon>
    </lineage>
</organism>
<dbReference type="PROSITE" id="PS00606">
    <property type="entry name" value="KS3_1"/>
    <property type="match status" value="1"/>
</dbReference>
<name>A0ABU9E9R8_9BACT</name>
<dbReference type="Gene3D" id="3.40.50.150">
    <property type="entry name" value="Vaccinia Virus protein VP39"/>
    <property type="match status" value="1"/>
</dbReference>
<dbReference type="InterPro" id="IPR020841">
    <property type="entry name" value="PKS_Beta-ketoAc_synthase_dom"/>
</dbReference>
<dbReference type="SUPFAM" id="SSF53335">
    <property type="entry name" value="S-adenosyl-L-methionine-dependent methyltransferases"/>
    <property type="match status" value="1"/>
</dbReference>
<dbReference type="Pfam" id="PF08240">
    <property type="entry name" value="ADH_N"/>
    <property type="match status" value="1"/>
</dbReference>
<dbReference type="Gene3D" id="3.10.129.110">
    <property type="entry name" value="Polyketide synthase dehydratase"/>
    <property type="match status" value="1"/>
</dbReference>
<comment type="caution">
    <text evidence="12">The sequence shown here is derived from an EMBL/GenBank/DDBJ whole genome shotgun (WGS) entry which is preliminary data.</text>
</comment>
<evidence type="ECO:0000256" key="7">
    <source>
        <dbReference type="PROSITE-ProRule" id="PRU01363"/>
    </source>
</evidence>
<dbReference type="InterPro" id="IPR014031">
    <property type="entry name" value="Ketoacyl_synth_C"/>
</dbReference>
<dbReference type="Pfam" id="PF02801">
    <property type="entry name" value="Ketoacyl-synt_C"/>
    <property type="match status" value="1"/>
</dbReference>
<dbReference type="InterPro" id="IPR050091">
    <property type="entry name" value="PKS_NRPS_Biosynth_Enz"/>
</dbReference>
<dbReference type="InterPro" id="IPR016039">
    <property type="entry name" value="Thiolase-like"/>
</dbReference>
<dbReference type="InterPro" id="IPR014043">
    <property type="entry name" value="Acyl_transferase_dom"/>
</dbReference>
<dbReference type="InterPro" id="IPR013154">
    <property type="entry name" value="ADH-like_N"/>
</dbReference>
<dbReference type="SUPFAM" id="SSF47336">
    <property type="entry name" value="ACP-like"/>
    <property type="match status" value="1"/>
</dbReference>
<dbReference type="Gene3D" id="1.10.1200.10">
    <property type="entry name" value="ACP-like"/>
    <property type="match status" value="1"/>
</dbReference>
<feature type="domain" description="PKS/mFAS DH" evidence="11">
    <location>
        <begin position="914"/>
        <end position="1187"/>
    </location>
</feature>
<reference evidence="12 13" key="1">
    <citation type="submission" date="2024-02" db="EMBL/GenBank/DDBJ databases">
        <title>A novel Gemmatimonadota bacterium.</title>
        <authorList>
            <person name="Du Z.-J."/>
            <person name="Ye Y.-Q."/>
        </authorList>
    </citation>
    <scope>NUCLEOTIDE SEQUENCE [LARGE SCALE GENOMIC DNA]</scope>
    <source>
        <strain evidence="12 13">DH-20</strain>
    </source>
</reference>
<dbReference type="PROSITE" id="PS50075">
    <property type="entry name" value="CARRIER"/>
    <property type="match status" value="1"/>
</dbReference>
<keyword evidence="13" id="KW-1185">Reference proteome</keyword>
<dbReference type="SUPFAM" id="SSF55048">
    <property type="entry name" value="Probable ACP-binding domain of malonyl-CoA ACP transacylase"/>
    <property type="match status" value="1"/>
</dbReference>
<dbReference type="Gene3D" id="3.40.366.10">
    <property type="entry name" value="Malonyl-Coenzyme A Acyl Carrier Protein, domain 2"/>
    <property type="match status" value="1"/>
</dbReference>
<evidence type="ECO:0000313" key="12">
    <source>
        <dbReference type="EMBL" id="MEK9501491.1"/>
    </source>
</evidence>
<dbReference type="PANTHER" id="PTHR43775">
    <property type="entry name" value="FATTY ACID SYNTHASE"/>
    <property type="match status" value="1"/>
</dbReference>
<dbReference type="PROSITE" id="PS52019">
    <property type="entry name" value="PKS_MFAS_DH"/>
    <property type="match status" value="1"/>
</dbReference>
<dbReference type="InterPro" id="IPR057326">
    <property type="entry name" value="KR_dom"/>
</dbReference>
<dbReference type="Pfam" id="PF00550">
    <property type="entry name" value="PP-binding"/>
    <property type="match status" value="1"/>
</dbReference>
<dbReference type="CDD" id="cd00833">
    <property type="entry name" value="PKS"/>
    <property type="match status" value="1"/>
</dbReference>
<dbReference type="InterPro" id="IPR014030">
    <property type="entry name" value="Ketoacyl_synth_N"/>
</dbReference>
<feature type="active site" description="Proton acceptor; for dehydratase activity" evidence="7">
    <location>
        <position position="944"/>
    </location>
</feature>
<evidence type="ECO:0000259" key="11">
    <source>
        <dbReference type="PROSITE" id="PS52019"/>
    </source>
</evidence>
<dbReference type="Proteomes" id="UP001484239">
    <property type="component" value="Unassembled WGS sequence"/>
</dbReference>
<dbReference type="Pfam" id="PF21089">
    <property type="entry name" value="PKS_DH_N"/>
    <property type="match status" value="1"/>
</dbReference>
<dbReference type="Pfam" id="PF00698">
    <property type="entry name" value="Acyl_transf_1"/>
    <property type="match status" value="1"/>
</dbReference>
<dbReference type="InterPro" id="IPR029063">
    <property type="entry name" value="SAM-dependent_MTases_sf"/>
</dbReference>
<dbReference type="SMART" id="SM00829">
    <property type="entry name" value="PKS_ER"/>
    <property type="match status" value="1"/>
</dbReference>
<dbReference type="PANTHER" id="PTHR43775:SF37">
    <property type="entry name" value="SI:DKEY-61P9.11"/>
    <property type="match status" value="1"/>
</dbReference>
<dbReference type="InterPro" id="IPR020807">
    <property type="entry name" value="PKS_DH"/>
</dbReference>
<dbReference type="InterPro" id="IPR013217">
    <property type="entry name" value="Methyltransf_12"/>
</dbReference>
<protein>
    <submittedName>
        <fullName evidence="12">SDR family NAD(P)-dependent oxidoreductase</fullName>
    </submittedName>
</protein>
<dbReference type="InterPro" id="IPR018201">
    <property type="entry name" value="Ketoacyl_synth_AS"/>
</dbReference>
<dbReference type="Pfam" id="PF13602">
    <property type="entry name" value="ADH_zinc_N_2"/>
    <property type="match status" value="1"/>
</dbReference>
<dbReference type="SUPFAM" id="SSF50129">
    <property type="entry name" value="GroES-like"/>
    <property type="match status" value="1"/>
</dbReference>
<keyword evidence="4" id="KW-0521">NADP</keyword>
<keyword evidence="3" id="KW-0808">Transferase</keyword>
<feature type="active site" description="Proton donor; for dehydratase activity" evidence="7">
    <location>
        <position position="1106"/>
    </location>
</feature>
<proteinExistence type="predicted"/>
<dbReference type="InterPro" id="IPR001227">
    <property type="entry name" value="Ac_transferase_dom_sf"/>
</dbReference>
<evidence type="ECO:0000313" key="13">
    <source>
        <dbReference type="Proteomes" id="UP001484239"/>
    </source>
</evidence>
<keyword evidence="1" id="KW-0596">Phosphopantetheine</keyword>
<dbReference type="Pfam" id="PF00109">
    <property type="entry name" value="ketoacyl-synt"/>
    <property type="match status" value="1"/>
</dbReference>
<feature type="region of interest" description="N-terminal hotdog fold" evidence="7">
    <location>
        <begin position="914"/>
        <end position="1035"/>
    </location>
</feature>
<dbReference type="SMART" id="SM00822">
    <property type="entry name" value="PKS_KR"/>
    <property type="match status" value="1"/>
</dbReference>
<keyword evidence="5" id="KW-0511">Multifunctional enzyme</keyword>
<dbReference type="InterPro" id="IPR013968">
    <property type="entry name" value="PKS_KR"/>
</dbReference>
<dbReference type="SMART" id="SM01294">
    <property type="entry name" value="PKS_PP_betabranch"/>
    <property type="match status" value="1"/>
</dbReference>
<dbReference type="CDD" id="cd05195">
    <property type="entry name" value="enoyl_red"/>
    <property type="match status" value="1"/>
</dbReference>
<gene>
    <name evidence="12" type="ORF">WI372_10925</name>
</gene>
<dbReference type="Gene3D" id="3.90.180.10">
    <property type="entry name" value="Medium-chain alcohol dehydrogenases, catalytic domain"/>
    <property type="match status" value="1"/>
</dbReference>
<dbReference type="Pfam" id="PF22621">
    <property type="entry name" value="CurL-like_PKS_C"/>
    <property type="match status" value="1"/>
</dbReference>
<evidence type="ECO:0000256" key="6">
    <source>
        <dbReference type="ARBA" id="ARBA00023315"/>
    </source>
</evidence>
<feature type="region of interest" description="Disordered" evidence="8">
    <location>
        <begin position="1028"/>
        <end position="1048"/>
    </location>
</feature>
<dbReference type="InterPro" id="IPR036736">
    <property type="entry name" value="ACP-like_sf"/>
</dbReference>
<dbReference type="SMART" id="SM00827">
    <property type="entry name" value="PKS_AT"/>
    <property type="match status" value="1"/>
</dbReference>
<dbReference type="Pfam" id="PF08242">
    <property type="entry name" value="Methyltransf_12"/>
    <property type="match status" value="1"/>
</dbReference>
<dbReference type="SUPFAM" id="SSF51735">
    <property type="entry name" value="NAD(P)-binding Rossmann-fold domains"/>
    <property type="match status" value="3"/>
</dbReference>
<dbReference type="EMBL" id="JBBHLI010000005">
    <property type="protein sequence ID" value="MEK9501491.1"/>
    <property type="molecule type" value="Genomic_DNA"/>
</dbReference>
<dbReference type="InterPro" id="IPR020806">
    <property type="entry name" value="PKS_PP-bd"/>
</dbReference>
<dbReference type="InterPro" id="IPR049552">
    <property type="entry name" value="PKS_DH_N"/>
</dbReference>
<keyword evidence="6" id="KW-0012">Acyltransferase</keyword>
<dbReference type="InterPro" id="IPR042104">
    <property type="entry name" value="PKS_dehydratase_sf"/>
</dbReference>
<dbReference type="Pfam" id="PF14765">
    <property type="entry name" value="PS-DH"/>
    <property type="match status" value="1"/>
</dbReference>
<dbReference type="Pfam" id="PF08659">
    <property type="entry name" value="KR"/>
    <property type="match status" value="1"/>
</dbReference>
<dbReference type="Gene3D" id="3.40.50.720">
    <property type="entry name" value="NAD(P)-binding Rossmann-like Domain"/>
    <property type="match status" value="3"/>
</dbReference>
<dbReference type="SMART" id="SM00826">
    <property type="entry name" value="PKS_DH"/>
    <property type="match status" value="1"/>
</dbReference>
<dbReference type="InterPro" id="IPR009081">
    <property type="entry name" value="PP-bd_ACP"/>
</dbReference>
<evidence type="ECO:0000256" key="1">
    <source>
        <dbReference type="ARBA" id="ARBA00022450"/>
    </source>
</evidence>
<dbReference type="InterPro" id="IPR049900">
    <property type="entry name" value="PKS_mFAS_DH"/>
</dbReference>
<evidence type="ECO:0000256" key="5">
    <source>
        <dbReference type="ARBA" id="ARBA00023268"/>
    </source>
</evidence>
<dbReference type="Gene3D" id="3.40.47.10">
    <property type="match status" value="1"/>
</dbReference>
<dbReference type="InterPro" id="IPR016036">
    <property type="entry name" value="Malonyl_transacylase_ACP-bd"/>
</dbReference>
<evidence type="ECO:0000256" key="8">
    <source>
        <dbReference type="SAM" id="MobiDB-lite"/>
    </source>
</evidence>
<evidence type="ECO:0000259" key="10">
    <source>
        <dbReference type="PROSITE" id="PS52004"/>
    </source>
</evidence>
<dbReference type="InterPro" id="IPR020843">
    <property type="entry name" value="ER"/>
</dbReference>
<feature type="region of interest" description="Disordered" evidence="8">
    <location>
        <begin position="2476"/>
        <end position="2505"/>
    </location>
</feature>
<dbReference type="InterPro" id="IPR011032">
    <property type="entry name" value="GroES-like_sf"/>
</dbReference>
<feature type="domain" description="Carrier" evidence="9">
    <location>
        <begin position="2397"/>
        <end position="2472"/>
    </location>
</feature>
<keyword evidence="2" id="KW-0597">Phosphoprotein</keyword>
<feature type="domain" description="Ketosynthase family 3 (KS3)" evidence="10">
    <location>
        <begin position="33"/>
        <end position="457"/>
    </location>
</feature>
<accession>A0ABU9E9R8</accession>